<feature type="region of interest" description="Disordered" evidence="1">
    <location>
        <begin position="21"/>
        <end position="60"/>
    </location>
</feature>
<evidence type="ECO:0000313" key="2">
    <source>
        <dbReference type="EMBL" id="CAB1443474.1"/>
    </source>
</evidence>
<reference evidence="2" key="1">
    <citation type="submission" date="2020-03" db="EMBL/GenBank/DDBJ databases">
        <authorList>
            <person name="Weist P."/>
        </authorList>
    </citation>
    <scope>NUCLEOTIDE SEQUENCE</scope>
</reference>
<evidence type="ECO:0000256" key="1">
    <source>
        <dbReference type="SAM" id="MobiDB-lite"/>
    </source>
</evidence>
<keyword evidence="3" id="KW-1185">Reference proteome</keyword>
<accession>A0A9N7YYR5</accession>
<feature type="compositionally biased region" description="Basic and acidic residues" evidence="1">
    <location>
        <begin position="227"/>
        <end position="238"/>
    </location>
</feature>
<name>A0A9N7YYR5_PLEPL</name>
<protein>
    <submittedName>
        <fullName evidence="2">Uncharacterized protein</fullName>
    </submittedName>
</protein>
<gene>
    <name evidence="2" type="ORF">PLEPLA_LOCUS31190</name>
</gene>
<organism evidence="2 3">
    <name type="scientific">Pleuronectes platessa</name>
    <name type="common">European plaice</name>
    <dbReference type="NCBI Taxonomy" id="8262"/>
    <lineage>
        <taxon>Eukaryota</taxon>
        <taxon>Metazoa</taxon>
        <taxon>Chordata</taxon>
        <taxon>Craniata</taxon>
        <taxon>Vertebrata</taxon>
        <taxon>Euteleostomi</taxon>
        <taxon>Actinopterygii</taxon>
        <taxon>Neopterygii</taxon>
        <taxon>Teleostei</taxon>
        <taxon>Neoteleostei</taxon>
        <taxon>Acanthomorphata</taxon>
        <taxon>Carangaria</taxon>
        <taxon>Pleuronectiformes</taxon>
        <taxon>Pleuronectoidei</taxon>
        <taxon>Pleuronectidae</taxon>
        <taxon>Pleuronectes</taxon>
    </lineage>
</organism>
<dbReference type="EMBL" id="CADEAL010003112">
    <property type="protein sequence ID" value="CAB1443474.1"/>
    <property type="molecule type" value="Genomic_DNA"/>
</dbReference>
<feature type="region of interest" description="Disordered" evidence="1">
    <location>
        <begin position="227"/>
        <end position="251"/>
    </location>
</feature>
<evidence type="ECO:0000313" key="3">
    <source>
        <dbReference type="Proteomes" id="UP001153269"/>
    </source>
</evidence>
<dbReference type="Proteomes" id="UP001153269">
    <property type="component" value="Unassembled WGS sequence"/>
</dbReference>
<feature type="compositionally biased region" description="Basic and acidic residues" evidence="1">
    <location>
        <begin position="25"/>
        <end position="60"/>
    </location>
</feature>
<feature type="compositionally biased region" description="Polar residues" evidence="1">
    <location>
        <begin position="239"/>
        <end position="251"/>
    </location>
</feature>
<comment type="caution">
    <text evidence="2">The sequence shown here is derived from an EMBL/GenBank/DDBJ whole genome shotgun (WGS) entry which is preliminary data.</text>
</comment>
<sequence length="251" mass="28352">MQVVEMQPSCWVSNQHSLVNKHRRADGERRGVRPAKVHTENSRVSDAEREKDRRGGELSRRVERGRSLRPDWLDAWARLGEVSAAGWLILNILLFEFLGLFPCSGDRKLAAAFRFCRRSPTHFELSVLDFHPTLNASSYHCIRCRHIGLESPGLCRPLCLHHKDPWGSKHRPLYPVILSPEGFNLVPQALCSKAVTDNWQQVGATIAPLSLVIVTVATVGEGTHSHRWEEDQILDRQQQDPSLSAKSYSAP</sequence>
<proteinExistence type="predicted"/>
<dbReference type="AlphaFoldDB" id="A0A9N7YYR5"/>